<gene>
    <name evidence="2" type="ORF">DY000_02002204</name>
</gene>
<evidence type="ECO:0000313" key="3">
    <source>
        <dbReference type="Proteomes" id="UP000266723"/>
    </source>
</evidence>
<evidence type="ECO:0008006" key="4">
    <source>
        <dbReference type="Google" id="ProtNLM"/>
    </source>
</evidence>
<protein>
    <recommendedName>
        <fullName evidence="4">Transmembrane protein</fullName>
    </recommendedName>
</protein>
<proteinExistence type="predicted"/>
<reference evidence="2 3" key="1">
    <citation type="journal article" date="2020" name="BMC Genomics">
        <title>Intraspecific diversification of the crop wild relative Brassica cretica Lam. using demographic model selection.</title>
        <authorList>
            <person name="Kioukis A."/>
            <person name="Michalopoulou V.A."/>
            <person name="Briers L."/>
            <person name="Pirintsos S."/>
            <person name="Studholme D.J."/>
            <person name="Pavlidis P."/>
            <person name="Sarris P.F."/>
        </authorList>
    </citation>
    <scope>NUCLEOTIDE SEQUENCE [LARGE SCALE GENOMIC DNA]</scope>
    <source>
        <strain evidence="3">cv. PFS-1207/04</strain>
    </source>
</reference>
<organism evidence="2 3">
    <name type="scientific">Brassica cretica</name>
    <name type="common">Mustard</name>
    <dbReference type="NCBI Taxonomy" id="69181"/>
    <lineage>
        <taxon>Eukaryota</taxon>
        <taxon>Viridiplantae</taxon>
        <taxon>Streptophyta</taxon>
        <taxon>Embryophyta</taxon>
        <taxon>Tracheophyta</taxon>
        <taxon>Spermatophyta</taxon>
        <taxon>Magnoliopsida</taxon>
        <taxon>eudicotyledons</taxon>
        <taxon>Gunneridae</taxon>
        <taxon>Pentapetalae</taxon>
        <taxon>rosids</taxon>
        <taxon>malvids</taxon>
        <taxon>Brassicales</taxon>
        <taxon>Brassicaceae</taxon>
        <taxon>Brassiceae</taxon>
        <taxon>Brassica</taxon>
    </lineage>
</organism>
<comment type="caution">
    <text evidence="2">The sequence shown here is derived from an EMBL/GenBank/DDBJ whole genome shotgun (WGS) entry which is preliminary data.</text>
</comment>
<evidence type="ECO:0000313" key="2">
    <source>
        <dbReference type="EMBL" id="KAF3550025.1"/>
    </source>
</evidence>
<keyword evidence="1" id="KW-1133">Transmembrane helix</keyword>
<keyword evidence="1" id="KW-0812">Transmembrane</keyword>
<evidence type="ECO:0000256" key="1">
    <source>
        <dbReference type="SAM" id="Phobius"/>
    </source>
</evidence>
<accession>A0ABQ7CDJ3</accession>
<dbReference type="Proteomes" id="UP000266723">
    <property type="component" value="Unassembled WGS sequence"/>
</dbReference>
<dbReference type="EMBL" id="QGKV02000832">
    <property type="protein sequence ID" value="KAF3550025.1"/>
    <property type="molecule type" value="Genomic_DNA"/>
</dbReference>
<keyword evidence="1" id="KW-0472">Membrane</keyword>
<sequence>MWIEQEDSDLRVHLWSYLSRWSWAVWLVSVVGESYWIRASDISPFNLVPKESSLHLSIRVLPIHGVFADLISPRWHLLGCLKKFNDVEVLVQSDEDAVLLEGFAQVFRFFVVLVSVVGVVLFCVFWLFIVDGRVQVSFCFGLYVLLLALLAGGVA</sequence>
<keyword evidence="3" id="KW-1185">Reference proteome</keyword>
<feature type="transmembrane region" description="Helical" evidence="1">
    <location>
        <begin position="109"/>
        <end position="129"/>
    </location>
</feature>
<feature type="transmembrane region" description="Helical" evidence="1">
    <location>
        <begin position="135"/>
        <end position="154"/>
    </location>
</feature>
<name>A0ABQ7CDJ3_BRACR</name>